<dbReference type="PATRIC" id="fig|1121405.3.peg.2680"/>
<dbReference type="PANTHER" id="PTHR21666:SF289">
    <property type="entry name" value="L-ALA--D-GLU ENDOPEPTIDASE"/>
    <property type="match status" value="1"/>
</dbReference>
<keyword evidence="2" id="KW-1133">Transmembrane helix</keyword>
<keyword evidence="2" id="KW-0472">Membrane</keyword>
<protein>
    <submittedName>
        <fullName evidence="4">Peptidase M23</fullName>
    </submittedName>
</protein>
<dbReference type="GO" id="GO:0004222">
    <property type="term" value="F:metalloendopeptidase activity"/>
    <property type="evidence" value="ECO:0007669"/>
    <property type="project" value="TreeGrafter"/>
</dbReference>
<accession>S7TPM9</accession>
<reference evidence="4 5" key="1">
    <citation type="journal article" date="2013" name="Genome Announc.">
        <title>Draft genome sequences for three mercury-methylating, sulfate-reducing bacteria.</title>
        <authorList>
            <person name="Brown S.D."/>
            <person name="Hurt R.A.Jr."/>
            <person name="Gilmour C.C."/>
            <person name="Elias D.A."/>
        </authorList>
    </citation>
    <scope>NUCLEOTIDE SEQUENCE [LARGE SCALE GENOMIC DNA]</scope>
    <source>
        <strain evidence="4 5">DSM 2059</strain>
    </source>
</reference>
<dbReference type="Gene3D" id="2.70.70.10">
    <property type="entry name" value="Glucose Permease (Domain IIA)"/>
    <property type="match status" value="1"/>
</dbReference>
<evidence type="ECO:0000313" key="4">
    <source>
        <dbReference type="EMBL" id="EPR38886.1"/>
    </source>
</evidence>
<evidence type="ECO:0000313" key="5">
    <source>
        <dbReference type="Proteomes" id="UP000014977"/>
    </source>
</evidence>
<dbReference type="OrthoDB" id="9765786at2"/>
<keyword evidence="5" id="KW-1185">Reference proteome</keyword>
<proteinExistence type="predicted"/>
<feature type="domain" description="M23ase beta-sheet core" evidence="3">
    <location>
        <begin position="336"/>
        <end position="430"/>
    </location>
</feature>
<dbReference type="RefSeq" id="WP_020876958.1">
    <property type="nucleotide sequence ID" value="NZ_ATHJ01000094.1"/>
</dbReference>
<evidence type="ECO:0000256" key="1">
    <source>
        <dbReference type="ARBA" id="ARBA00022729"/>
    </source>
</evidence>
<evidence type="ECO:0000256" key="2">
    <source>
        <dbReference type="SAM" id="Phobius"/>
    </source>
</evidence>
<dbReference type="InterPro" id="IPR016047">
    <property type="entry name" value="M23ase_b-sheet_dom"/>
</dbReference>
<dbReference type="Proteomes" id="UP000014977">
    <property type="component" value="Unassembled WGS sequence"/>
</dbReference>
<dbReference type="InterPro" id="IPR011055">
    <property type="entry name" value="Dup_hybrid_motif"/>
</dbReference>
<evidence type="ECO:0000259" key="3">
    <source>
        <dbReference type="Pfam" id="PF01551"/>
    </source>
</evidence>
<name>S7TPM9_DESML</name>
<comment type="caution">
    <text evidence="4">The sequence shown here is derived from an EMBL/GenBank/DDBJ whole genome shotgun (WGS) entry which is preliminary data.</text>
</comment>
<keyword evidence="2" id="KW-0812">Transmembrane</keyword>
<dbReference type="CDD" id="cd12797">
    <property type="entry name" value="M23_peptidase"/>
    <property type="match status" value="1"/>
</dbReference>
<dbReference type="EMBL" id="ATHJ01000094">
    <property type="protein sequence ID" value="EPR38886.1"/>
    <property type="molecule type" value="Genomic_DNA"/>
</dbReference>
<dbReference type="Pfam" id="PF01551">
    <property type="entry name" value="Peptidase_M23"/>
    <property type="match status" value="1"/>
</dbReference>
<organism evidence="4 5">
    <name type="scientific">Desulfococcus multivorans DSM 2059</name>
    <dbReference type="NCBI Taxonomy" id="1121405"/>
    <lineage>
        <taxon>Bacteria</taxon>
        <taxon>Pseudomonadati</taxon>
        <taxon>Thermodesulfobacteriota</taxon>
        <taxon>Desulfobacteria</taxon>
        <taxon>Desulfobacterales</taxon>
        <taxon>Desulfococcaceae</taxon>
        <taxon>Desulfococcus</taxon>
    </lineage>
</organism>
<feature type="transmembrane region" description="Helical" evidence="2">
    <location>
        <begin position="7"/>
        <end position="26"/>
    </location>
</feature>
<dbReference type="AlphaFoldDB" id="S7TPM9"/>
<dbReference type="InterPro" id="IPR050570">
    <property type="entry name" value="Cell_wall_metabolism_enzyme"/>
</dbReference>
<dbReference type="PANTHER" id="PTHR21666">
    <property type="entry name" value="PEPTIDASE-RELATED"/>
    <property type="match status" value="1"/>
</dbReference>
<dbReference type="SUPFAM" id="SSF51261">
    <property type="entry name" value="Duplicated hybrid motif"/>
    <property type="match status" value="1"/>
</dbReference>
<dbReference type="STRING" id="897.B2D07_04975"/>
<gene>
    <name evidence="4" type="ORF">dsmv_0296</name>
</gene>
<keyword evidence="1" id="KW-0732">Signal</keyword>
<sequence length="451" mass="49974">MKTLKNRIFLITGILLLAGLGVFLYFKLEGSGPTVTIQGLEDTVQASNELDIRISDPRSGIRSITITLEKDGKKVVLFDETYPAINIIAGGKVSEKDLAVTIEPQKHGFSDGNATLHLTARDYAWRSWWHGNKTVLEKSVLIDSHPPRIEVLSRQHNINQGGAGLVVYRLSEPCLRHGVQVGDNFFQGYPLADDKNNRLVCLFALDYRQGKETPVSISAADRAGNISKAGFYHHIRSKTFKTDLIQLSDNFLAQKMPEFDDSLFKTPPTSPVDKFLAINREIRSANAQEFQRLSSISDGTIRWDNAFLRLPNAARKASFADHRDYRYQGETIDRQVHLGIDLASLAHAPVPAGNTGKVVFAGPIGIYGETVVIDHGIGLFSTYSHMNSIQVQPNQMVNRGDIIGTTGTTGLAGGDHLHYGMLVGGVFVNPVEWWDPEWIRNNITLRIDTID</sequence>
<dbReference type="eggNOG" id="COG0739">
    <property type="taxonomic scope" value="Bacteria"/>
</dbReference>